<dbReference type="GeneID" id="40234553"/>
<dbReference type="Proteomes" id="UP000008400">
    <property type="component" value="Segment"/>
</dbReference>
<proteinExistence type="predicted"/>
<evidence type="ECO:0000313" key="2">
    <source>
        <dbReference type="Proteomes" id="UP000008400"/>
    </source>
</evidence>
<name>G1DTT6_9CAUD</name>
<gene>
    <name evidence="1" type="primary">47</name>
    <name evidence="1" type="ORF">MRGORDO_47</name>
</gene>
<protein>
    <submittedName>
        <fullName evidence="1">Uncharacterized protein</fullName>
    </submittedName>
</protein>
<evidence type="ECO:0000313" key="1">
    <source>
        <dbReference type="EMBL" id="AEJ92969.1"/>
    </source>
</evidence>
<dbReference type="OrthoDB" id="40923at10239"/>
<dbReference type="RefSeq" id="YP_009637762.1">
    <property type="nucleotide sequence ID" value="NC_042329.1"/>
</dbReference>
<accession>G1DTT6</accession>
<keyword evidence="2" id="KW-1185">Reference proteome</keyword>
<sequence>MPGDDPRDTPRLSALTAVETELGRQDGKWGEQNHPDGTGDALFKDLAELAKISCDQAAISGSVTYRHILLEEVWEALAESDKEKLKTELVQVAAVAVAWVEKLIREETNNRKETE</sequence>
<organism evidence="1 2">
    <name type="scientific">Mycobacterium phage MrGordo</name>
    <dbReference type="NCBI Taxonomy" id="2847995"/>
    <lineage>
        <taxon>Viruses</taxon>
        <taxon>Duplodnaviria</taxon>
        <taxon>Heunggongvirae</taxon>
        <taxon>Uroviricota</taxon>
        <taxon>Caudoviricetes</taxon>
        <taxon>Fromanvirus</taxon>
        <taxon>Fromanvirus mrgordo</taxon>
    </lineage>
</organism>
<reference evidence="1 2" key="1">
    <citation type="journal article" date="2012" name="J. Virol.">
        <title>Complete Genome Sequences of 138 Mycobacteriophages.</title>
        <authorList>
            <consortium name="the Science Education Alliance Phage Hunters Advancing Genomics and Evolutionary Science Program"/>
            <consortium name="the KwaZulu-Natal Research Institute for Tuberculosis and HIV Mycobacterial Genetics Course Students"/>
            <consortium name="the Phage Hunters Integrating Research and Education Program"/>
            <person name="Hatfull G.F."/>
        </authorList>
    </citation>
    <scope>NUCLEOTIDE SEQUENCE [LARGE SCALE GENOMIC DNA]</scope>
</reference>
<dbReference type="EMBL" id="JN020140">
    <property type="protein sequence ID" value="AEJ92969.1"/>
    <property type="molecule type" value="Genomic_DNA"/>
</dbReference>